<keyword evidence="1" id="KW-0805">Transcription regulation</keyword>
<evidence type="ECO:0000313" key="8">
    <source>
        <dbReference type="Proteomes" id="UP000033608"/>
    </source>
</evidence>
<dbReference type="InterPro" id="IPR050109">
    <property type="entry name" value="HTH-type_TetR-like_transc_reg"/>
</dbReference>
<dbReference type="Proteomes" id="UP000033608">
    <property type="component" value="Unassembled WGS sequence"/>
</dbReference>
<name>A0A0F5LQR2_9HYPH</name>
<evidence type="ECO:0000259" key="5">
    <source>
        <dbReference type="PROSITE" id="PS50977"/>
    </source>
</evidence>
<dbReference type="InterPro" id="IPR009057">
    <property type="entry name" value="Homeodomain-like_sf"/>
</dbReference>
<dbReference type="PROSITE" id="PS50977">
    <property type="entry name" value="HTH_TETR_2"/>
    <property type="match status" value="1"/>
</dbReference>
<feature type="domain" description="HTH tetR-type" evidence="5">
    <location>
        <begin position="14"/>
        <end position="74"/>
    </location>
</feature>
<accession>A0A0F5LQR2</accession>
<keyword evidence="3" id="KW-0804">Transcription</keyword>
<organism evidence="6 8">
    <name type="scientific">Devosia limi DSM 17137</name>
    <dbReference type="NCBI Taxonomy" id="1121477"/>
    <lineage>
        <taxon>Bacteria</taxon>
        <taxon>Pseudomonadati</taxon>
        <taxon>Pseudomonadota</taxon>
        <taxon>Alphaproteobacteria</taxon>
        <taxon>Hyphomicrobiales</taxon>
        <taxon>Devosiaceae</taxon>
        <taxon>Devosia</taxon>
    </lineage>
</organism>
<evidence type="ECO:0000256" key="1">
    <source>
        <dbReference type="ARBA" id="ARBA00023015"/>
    </source>
</evidence>
<dbReference type="EMBL" id="LAJF01000068">
    <property type="protein sequence ID" value="KKB84700.1"/>
    <property type="molecule type" value="Genomic_DNA"/>
</dbReference>
<evidence type="ECO:0000313" key="7">
    <source>
        <dbReference type="EMBL" id="SHF58206.1"/>
    </source>
</evidence>
<dbReference type="GO" id="GO:0000976">
    <property type="term" value="F:transcription cis-regulatory region binding"/>
    <property type="evidence" value="ECO:0007669"/>
    <property type="project" value="TreeGrafter"/>
</dbReference>
<evidence type="ECO:0000256" key="3">
    <source>
        <dbReference type="ARBA" id="ARBA00023163"/>
    </source>
</evidence>
<dbReference type="InterPro" id="IPR001647">
    <property type="entry name" value="HTH_TetR"/>
</dbReference>
<evidence type="ECO:0000313" key="6">
    <source>
        <dbReference type="EMBL" id="KKB84700.1"/>
    </source>
</evidence>
<reference evidence="6 8" key="1">
    <citation type="submission" date="2015-03" db="EMBL/GenBank/DDBJ databases">
        <authorList>
            <person name="Hassan Y.I."/>
            <person name="Lepp D."/>
            <person name="Zhou T."/>
        </authorList>
    </citation>
    <scope>NUCLEOTIDE SEQUENCE [LARGE SCALE GENOMIC DNA]</scope>
    <source>
        <strain evidence="6 8">DSM 17137</strain>
    </source>
</reference>
<dbReference type="PANTHER" id="PTHR30055:SF234">
    <property type="entry name" value="HTH-TYPE TRANSCRIPTIONAL REGULATOR BETI"/>
    <property type="match status" value="1"/>
</dbReference>
<reference evidence="7 9" key="2">
    <citation type="submission" date="2016-11" db="EMBL/GenBank/DDBJ databases">
        <authorList>
            <person name="Jaros S."/>
            <person name="Januszkiewicz K."/>
            <person name="Wedrychowicz H."/>
        </authorList>
    </citation>
    <scope>NUCLEOTIDE SEQUENCE [LARGE SCALE GENOMIC DNA]</scope>
    <source>
        <strain evidence="7 9">DSM 17137</strain>
    </source>
</reference>
<sequence>MPKLWTDTIEAHKQTVRDAALDAAASLVMRRGLSSVTMSEIAQETGIGRATLYKYFPEVQSLLEAWHERQIGRHLAALASIAHGGEPPIERLGMVLRAYAGMAHGRHDGELAEVLHSGGHAVHARGHLTAFVSALIAEGARAGTVRSDVPPQELATFCLAAMSGARDSQSDATVARLVALTIDALGSPD</sequence>
<evidence type="ECO:0000313" key="9">
    <source>
        <dbReference type="Proteomes" id="UP000184533"/>
    </source>
</evidence>
<dbReference type="PATRIC" id="fig|1121477.3.peg.3120"/>
<dbReference type="STRING" id="1121477.SAMN02745223_03058"/>
<dbReference type="InterPro" id="IPR036271">
    <property type="entry name" value="Tet_transcr_reg_TetR-rel_C_sf"/>
</dbReference>
<evidence type="ECO:0000256" key="2">
    <source>
        <dbReference type="ARBA" id="ARBA00023125"/>
    </source>
</evidence>
<dbReference type="InterPro" id="IPR049445">
    <property type="entry name" value="TetR_SbtR-like_C"/>
</dbReference>
<dbReference type="Proteomes" id="UP000184533">
    <property type="component" value="Unassembled WGS sequence"/>
</dbReference>
<keyword evidence="2 4" id="KW-0238">DNA-binding</keyword>
<dbReference type="RefSeq" id="WP_046135163.1">
    <property type="nucleotide sequence ID" value="NZ_FQVC01000009.1"/>
</dbReference>
<proteinExistence type="predicted"/>
<dbReference type="SUPFAM" id="SSF46689">
    <property type="entry name" value="Homeodomain-like"/>
    <property type="match status" value="1"/>
</dbReference>
<evidence type="ECO:0000256" key="4">
    <source>
        <dbReference type="PROSITE-ProRule" id="PRU00335"/>
    </source>
</evidence>
<dbReference type="Gene3D" id="1.10.357.10">
    <property type="entry name" value="Tetracycline Repressor, domain 2"/>
    <property type="match status" value="1"/>
</dbReference>
<feature type="DNA-binding region" description="H-T-H motif" evidence="4">
    <location>
        <begin position="37"/>
        <end position="56"/>
    </location>
</feature>
<dbReference type="GO" id="GO:0003700">
    <property type="term" value="F:DNA-binding transcription factor activity"/>
    <property type="evidence" value="ECO:0007669"/>
    <property type="project" value="TreeGrafter"/>
</dbReference>
<dbReference type="EMBL" id="FQVC01000009">
    <property type="protein sequence ID" value="SHF58206.1"/>
    <property type="molecule type" value="Genomic_DNA"/>
</dbReference>
<dbReference type="PRINTS" id="PR00455">
    <property type="entry name" value="HTHTETR"/>
</dbReference>
<protein>
    <submittedName>
        <fullName evidence="6">TetR family transcriptional regulator</fullName>
    </submittedName>
    <submittedName>
        <fullName evidence="7">Transcriptional regulator, TetR family</fullName>
    </submittedName>
</protein>
<dbReference type="OrthoDB" id="2356263at2"/>
<dbReference type="Pfam" id="PF21597">
    <property type="entry name" value="TetR_C_43"/>
    <property type="match status" value="1"/>
</dbReference>
<gene>
    <name evidence="7" type="ORF">SAMN02745223_03058</name>
    <name evidence="6" type="ORF">VW29_10000</name>
</gene>
<dbReference type="SUPFAM" id="SSF48498">
    <property type="entry name" value="Tetracyclin repressor-like, C-terminal domain"/>
    <property type="match status" value="1"/>
</dbReference>
<dbReference type="Pfam" id="PF00440">
    <property type="entry name" value="TetR_N"/>
    <property type="match status" value="1"/>
</dbReference>
<dbReference type="AlphaFoldDB" id="A0A0F5LQR2"/>
<dbReference type="PANTHER" id="PTHR30055">
    <property type="entry name" value="HTH-TYPE TRANSCRIPTIONAL REGULATOR RUTR"/>
    <property type="match status" value="1"/>
</dbReference>
<keyword evidence="8" id="KW-1185">Reference proteome</keyword>